<dbReference type="Proteomes" id="UP001437256">
    <property type="component" value="Unassembled WGS sequence"/>
</dbReference>
<evidence type="ECO:0000259" key="3">
    <source>
        <dbReference type="Pfam" id="PF11790"/>
    </source>
</evidence>
<dbReference type="InterPro" id="IPR053183">
    <property type="entry name" value="ASL1"/>
</dbReference>
<feature type="signal peptide" evidence="2">
    <location>
        <begin position="1"/>
        <end position="23"/>
    </location>
</feature>
<evidence type="ECO:0000256" key="1">
    <source>
        <dbReference type="SAM" id="MobiDB-lite"/>
    </source>
</evidence>
<organism evidence="4 5">
    <name type="scientific">Marasmius tenuissimus</name>
    <dbReference type="NCBI Taxonomy" id="585030"/>
    <lineage>
        <taxon>Eukaryota</taxon>
        <taxon>Fungi</taxon>
        <taxon>Dikarya</taxon>
        <taxon>Basidiomycota</taxon>
        <taxon>Agaricomycotina</taxon>
        <taxon>Agaricomycetes</taxon>
        <taxon>Agaricomycetidae</taxon>
        <taxon>Agaricales</taxon>
        <taxon>Marasmiineae</taxon>
        <taxon>Marasmiaceae</taxon>
        <taxon>Marasmius</taxon>
    </lineage>
</organism>
<sequence length="377" mass="40265">MAPSRLLNLLALTAVAILASTYGAEPVDALSGHGPLNGKAHHALISRGHGSMMKKKRTQQKRCKAREQNGDNGSTYSGNDNNNNNNNNSGGDNNGGNTNGGGNSTSNGNANGGNSNTDGNNGGNQGGAQASGGNANGSGKVCLAWPNGNDPALANFQTSSSGVIYTWGPFKPENTYGYNFAPMLWGEKQIGDFTAQVHAGNFEYVMGFNEPEMDGQSELTPQRGAELWKQYIQPLAGSGAKLVTPGVTSAPQSKPWMVDFFKACDGCTFDAVSVHYYGTSADDLITYITDFHNTFQKPIWLTEYACQNFSGGAQCSPDDIKNFMDKVKNFAEETEWVHQYCWFGAMHDMVNVNPNNQLMDPAGKPTALGLDFLGLKA</sequence>
<proteinExistence type="predicted"/>
<feature type="compositionally biased region" description="Basic residues" evidence="1">
    <location>
        <begin position="52"/>
        <end position="64"/>
    </location>
</feature>
<feature type="compositionally biased region" description="Low complexity" evidence="1">
    <location>
        <begin position="104"/>
        <end position="119"/>
    </location>
</feature>
<name>A0ABR3AB40_9AGAR</name>
<comment type="caution">
    <text evidence="4">The sequence shown here is derived from an EMBL/GenBank/DDBJ whole genome shotgun (WGS) entry which is preliminary data.</text>
</comment>
<dbReference type="InterPro" id="IPR024655">
    <property type="entry name" value="Asl1_glyco_hydro_catalytic"/>
</dbReference>
<feature type="compositionally biased region" description="Low complexity" evidence="1">
    <location>
        <begin position="70"/>
        <end position="91"/>
    </location>
</feature>
<keyword evidence="5" id="KW-1185">Reference proteome</keyword>
<gene>
    <name evidence="4" type="ORF">AAF712_002139</name>
</gene>
<protein>
    <recommendedName>
        <fullName evidence="3">Asl1-like glycosyl hydrolase catalytic domain-containing protein</fullName>
    </recommendedName>
</protein>
<dbReference type="SUPFAM" id="SSF51445">
    <property type="entry name" value="(Trans)glycosidases"/>
    <property type="match status" value="1"/>
</dbReference>
<dbReference type="PANTHER" id="PTHR34154:SF3">
    <property type="entry name" value="ALKALI-SENSITIVE LINKAGE PROTEIN 1"/>
    <property type="match status" value="1"/>
</dbReference>
<keyword evidence="2" id="KW-0732">Signal</keyword>
<accession>A0ABR3AB40</accession>
<dbReference type="PANTHER" id="PTHR34154">
    <property type="entry name" value="ALKALI-SENSITIVE LINKAGE PROTEIN 1"/>
    <property type="match status" value="1"/>
</dbReference>
<dbReference type="Pfam" id="PF11790">
    <property type="entry name" value="Glyco_hydro_cc"/>
    <property type="match status" value="1"/>
</dbReference>
<feature type="chain" id="PRO_5047364632" description="Asl1-like glycosyl hydrolase catalytic domain-containing protein" evidence="2">
    <location>
        <begin position="24"/>
        <end position="377"/>
    </location>
</feature>
<feature type="compositionally biased region" description="Gly residues" evidence="1">
    <location>
        <begin position="92"/>
        <end position="103"/>
    </location>
</feature>
<feature type="region of interest" description="Disordered" evidence="1">
    <location>
        <begin position="45"/>
        <end position="133"/>
    </location>
</feature>
<dbReference type="InterPro" id="IPR017853">
    <property type="entry name" value="GH"/>
</dbReference>
<dbReference type="Gene3D" id="3.20.20.80">
    <property type="entry name" value="Glycosidases"/>
    <property type="match status" value="1"/>
</dbReference>
<feature type="domain" description="Asl1-like glycosyl hydrolase catalytic" evidence="3">
    <location>
        <begin position="143"/>
        <end position="369"/>
    </location>
</feature>
<reference evidence="4 5" key="1">
    <citation type="submission" date="2024-05" db="EMBL/GenBank/DDBJ databases">
        <title>A draft genome resource for the thread blight pathogen Marasmius tenuissimus strain MS-2.</title>
        <authorList>
            <person name="Yulfo-Soto G.E."/>
            <person name="Baruah I.K."/>
            <person name="Amoako-Attah I."/>
            <person name="Bukari Y."/>
            <person name="Meinhardt L.W."/>
            <person name="Bailey B.A."/>
            <person name="Cohen S.P."/>
        </authorList>
    </citation>
    <scope>NUCLEOTIDE SEQUENCE [LARGE SCALE GENOMIC DNA]</scope>
    <source>
        <strain evidence="4 5">MS-2</strain>
    </source>
</reference>
<feature type="compositionally biased region" description="Gly residues" evidence="1">
    <location>
        <begin position="120"/>
        <end position="133"/>
    </location>
</feature>
<evidence type="ECO:0000256" key="2">
    <source>
        <dbReference type="SAM" id="SignalP"/>
    </source>
</evidence>
<dbReference type="EMBL" id="JBBXMP010000005">
    <property type="protein sequence ID" value="KAL0070918.1"/>
    <property type="molecule type" value="Genomic_DNA"/>
</dbReference>
<evidence type="ECO:0000313" key="5">
    <source>
        <dbReference type="Proteomes" id="UP001437256"/>
    </source>
</evidence>
<evidence type="ECO:0000313" key="4">
    <source>
        <dbReference type="EMBL" id="KAL0070918.1"/>
    </source>
</evidence>